<name>A0A133V0Q1_9EURY</name>
<accession>A0A133V0Q1</accession>
<dbReference type="AlphaFoldDB" id="A0A133V0Q1"/>
<dbReference type="EMBL" id="LHXW01000016">
    <property type="protein sequence ID" value="KXB00017.1"/>
    <property type="molecule type" value="Genomic_DNA"/>
</dbReference>
<feature type="compositionally biased region" description="Basic residues" evidence="1">
    <location>
        <begin position="32"/>
        <end position="43"/>
    </location>
</feature>
<gene>
    <name evidence="2" type="ORF">AKJ42_01920</name>
</gene>
<evidence type="ECO:0000313" key="3">
    <source>
        <dbReference type="Proteomes" id="UP000070520"/>
    </source>
</evidence>
<protein>
    <submittedName>
        <fullName evidence="2">Uncharacterized protein</fullName>
    </submittedName>
</protein>
<organism evidence="2 3">
    <name type="scientific">candidate division MSBL1 archaeon SCGC-AAA261C02</name>
    <dbReference type="NCBI Taxonomy" id="1698272"/>
    <lineage>
        <taxon>Archaea</taxon>
        <taxon>Methanobacteriati</taxon>
        <taxon>Methanobacteriota</taxon>
        <taxon>candidate division MSBL1</taxon>
    </lineage>
</organism>
<keyword evidence="3" id="KW-1185">Reference proteome</keyword>
<dbReference type="Proteomes" id="UP000070520">
    <property type="component" value="Unassembled WGS sequence"/>
</dbReference>
<proteinExistence type="predicted"/>
<feature type="region of interest" description="Disordered" evidence="1">
    <location>
        <begin position="1"/>
        <end position="63"/>
    </location>
</feature>
<comment type="caution">
    <text evidence="2">The sequence shown here is derived from an EMBL/GenBank/DDBJ whole genome shotgun (WGS) entry which is preliminary data.</text>
</comment>
<reference evidence="2 3" key="1">
    <citation type="journal article" date="2016" name="Sci. Rep.">
        <title>Metabolic traits of an uncultured archaeal lineage -MSBL1- from brine pools of the Red Sea.</title>
        <authorList>
            <person name="Mwirichia R."/>
            <person name="Alam I."/>
            <person name="Rashid M."/>
            <person name="Vinu M."/>
            <person name="Ba-Alawi W."/>
            <person name="Anthony Kamau A."/>
            <person name="Kamanda Ngugi D."/>
            <person name="Goker M."/>
            <person name="Klenk H.P."/>
            <person name="Bajic V."/>
            <person name="Stingl U."/>
        </authorList>
    </citation>
    <scope>NUCLEOTIDE SEQUENCE [LARGE SCALE GENOMIC DNA]</scope>
    <source>
        <strain evidence="2">SCGC-AAA261C02</strain>
    </source>
</reference>
<sequence length="63" mass="7487">MLREKPWLTDAERERLRMTGRPPYGEYLTSRPTKKERSGKRPRQSQVRGVLGYPDARRLGTWN</sequence>
<feature type="compositionally biased region" description="Basic and acidic residues" evidence="1">
    <location>
        <begin position="1"/>
        <end position="17"/>
    </location>
</feature>
<evidence type="ECO:0000256" key="1">
    <source>
        <dbReference type="SAM" id="MobiDB-lite"/>
    </source>
</evidence>
<evidence type="ECO:0000313" key="2">
    <source>
        <dbReference type="EMBL" id="KXB00017.1"/>
    </source>
</evidence>